<dbReference type="KEGG" id="afo:Afer_1297"/>
<evidence type="ECO:0000313" key="3">
    <source>
        <dbReference type="Proteomes" id="UP000000771"/>
    </source>
</evidence>
<sequence>MRRGTRTIAIAAVVVLVGGGTALAIGVRSSPPTVPRSRSHPSASTAAARTTQGVAITGAPTPDHVSTVQDVICSGATCVAVGSSPSGDPLMWWSSDGGATFQPSEATIPADVTLNGVTCQEQTCVATGLASAPPPAGTPVAFASTDGGRSFTPTTLPEGAGGDGLACSRSLCVLAELPLGTGGVGSVLVASHPLGPWTQLYLSFAPAASPTAPTTNILRSSGLAACAEDGPCLVANEVTTIMALRTSPPCGH</sequence>
<dbReference type="SUPFAM" id="SSF110296">
    <property type="entry name" value="Oligoxyloglucan reducing end-specific cellobiohydrolase"/>
    <property type="match status" value="1"/>
</dbReference>
<evidence type="ECO:0000313" key="2">
    <source>
        <dbReference type="EMBL" id="ACU54227.1"/>
    </source>
</evidence>
<name>C7LZR9_ACIFD</name>
<keyword evidence="3" id="KW-1185">Reference proteome</keyword>
<organism evidence="2 3">
    <name type="scientific">Acidimicrobium ferrooxidans (strain DSM 10331 / JCM 15462 / NBRC 103882 / ICP)</name>
    <dbReference type="NCBI Taxonomy" id="525909"/>
    <lineage>
        <taxon>Bacteria</taxon>
        <taxon>Bacillati</taxon>
        <taxon>Actinomycetota</taxon>
        <taxon>Acidimicrobiia</taxon>
        <taxon>Acidimicrobiales</taxon>
        <taxon>Acidimicrobiaceae</taxon>
        <taxon>Acidimicrobium</taxon>
    </lineage>
</organism>
<proteinExistence type="predicted"/>
<reference evidence="2 3" key="1">
    <citation type="journal article" date="2009" name="Stand. Genomic Sci.">
        <title>Complete genome sequence of Acidimicrobium ferrooxidans type strain (ICP).</title>
        <authorList>
            <person name="Clum A."/>
            <person name="Nolan M."/>
            <person name="Lang E."/>
            <person name="Glavina Del Rio T."/>
            <person name="Tice H."/>
            <person name="Copeland A."/>
            <person name="Cheng J.F."/>
            <person name="Lucas S."/>
            <person name="Chen F."/>
            <person name="Bruce D."/>
            <person name="Goodwin L."/>
            <person name="Pitluck S."/>
            <person name="Ivanova N."/>
            <person name="Mavrommatis K."/>
            <person name="Mikhailova N."/>
            <person name="Pati A."/>
            <person name="Chen A."/>
            <person name="Palaniappan K."/>
            <person name="Goker M."/>
            <person name="Spring S."/>
            <person name="Land M."/>
            <person name="Hauser L."/>
            <person name="Chang Y.J."/>
            <person name="Jeffries C.C."/>
            <person name="Chain P."/>
            <person name="Bristow J."/>
            <person name="Eisen J.A."/>
            <person name="Markowitz V."/>
            <person name="Hugenholtz P."/>
            <person name="Kyrpides N.C."/>
            <person name="Klenk H.P."/>
            <person name="Lapidus A."/>
        </authorList>
    </citation>
    <scope>NUCLEOTIDE SEQUENCE [LARGE SCALE GENOMIC DNA]</scope>
    <source>
        <strain evidence="3">DSM 10331 / JCM 15462 / NBRC 103882 / ICP</strain>
    </source>
</reference>
<protein>
    <recommendedName>
        <fullName evidence="4">Exo-alpha-sialidase</fullName>
    </recommendedName>
</protein>
<dbReference type="InterPro" id="IPR015943">
    <property type="entry name" value="WD40/YVTN_repeat-like_dom_sf"/>
</dbReference>
<dbReference type="RefSeq" id="WP_015798713.1">
    <property type="nucleotide sequence ID" value="NC_013124.1"/>
</dbReference>
<feature type="region of interest" description="Disordered" evidence="1">
    <location>
        <begin position="28"/>
        <end position="49"/>
    </location>
</feature>
<dbReference type="STRING" id="525909.Afer_1297"/>
<accession>C7LZR9</accession>
<dbReference type="Proteomes" id="UP000000771">
    <property type="component" value="Chromosome"/>
</dbReference>
<dbReference type="AlphaFoldDB" id="C7LZR9"/>
<dbReference type="HOGENOM" id="CLU_1101027_0_0_11"/>
<gene>
    <name evidence="2" type="ordered locus">Afer_1297</name>
</gene>
<dbReference type="Gene3D" id="2.130.10.10">
    <property type="entry name" value="YVTN repeat-like/Quinoprotein amine dehydrogenase"/>
    <property type="match status" value="1"/>
</dbReference>
<evidence type="ECO:0000256" key="1">
    <source>
        <dbReference type="SAM" id="MobiDB-lite"/>
    </source>
</evidence>
<dbReference type="EMBL" id="CP001631">
    <property type="protein sequence ID" value="ACU54227.1"/>
    <property type="molecule type" value="Genomic_DNA"/>
</dbReference>
<evidence type="ECO:0008006" key="4">
    <source>
        <dbReference type="Google" id="ProtNLM"/>
    </source>
</evidence>